<sequence length="224" mass="24993">MMIDAEQLLTLFTVAEAGSVSEAALRLGRGQPAISERLHKLTREIGTLFCYQNAARQLSQQRFGDRPLQPVSQGKMRNMPDDQQVGTRLQCVTGNLFSRAALSRLRHHPQAFCMERARDGIQTAADGIAFSPQHILRPRRLTNGHAAGTDDDAEEMQFTSPQTREFRALTERYLARWAAVISHQNLLKHLTPPKQLRCTACESLLRANPQSSPASPPRLAWAGE</sequence>
<proteinExistence type="predicted"/>
<dbReference type="InterPro" id="IPR036390">
    <property type="entry name" value="WH_DNA-bd_sf"/>
</dbReference>
<evidence type="ECO:0000259" key="1">
    <source>
        <dbReference type="PROSITE" id="PS50931"/>
    </source>
</evidence>
<organism evidence="2">
    <name type="scientific">mine drainage metagenome</name>
    <dbReference type="NCBI Taxonomy" id="410659"/>
    <lineage>
        <taxon>unclassified sequences</taxon>
        <taxon>metagenomes</taxon>
        <taxon>ecological metagenomes</taxon>
    </lineage>
</organism>
<dbReference type="Gene3D" id="1.10.10.10">
    <property type="entry name" value="Winged helix-like DNA-binding domain superfamily/Winged helix DNA-binding domain"/>
    <property type="match status" value="1"/>
</dbReference>
<dbReference type="PROSITE" id="PS50931">
    <property type="entry name" value="HTH_LYSR"/>
    <property type="match status" value="1"/>
</dbReference>
<gene>
    <name evidence="2" type="ORF">CARN5_2847</name>
</gene>
<dbReference type="AlphaFoldDB" id="E6Q922"/>
<dbReference type="InterPro" id="IPR036388">
    <property type="entry name" value="WH-like_DNA-bd_sf"/>
</dbReference>
<dbReference type="Pfam" id="PF00126">
    <property type="entry name" value="HTH_1"/>
    <property type="match status" value="1"/>
</dbReference>
<accession>E6Q922</accession>
<dbReference type="EMBL" id="CABP01000023">
    <property type="protein sequence ID" value="CBI03684.1"/>
    <property type="molecule type" value="Genomic_DNA"/>
</dbReference>
<reference evidence="2" key="1">
    <citation type="submission" date="2009-10" db="EMBL/GenBank/DDBJ databases">
        <title>Diversity of trophic interactions inside an arsenic-rich microbial ecosystem.</title>
        <authorList>
            <person name="Bertin P.N."/>
            <person name="Heinrich-Salmeron A."/>
            <person name="Pelletier E."/>
            <person name="Goulhen-Chollet F."/>
            <person name="Arsene-Ploetze F."/>
            <person name="Gallien S."/>
            <person name="Calteau A."/>
            <person name="Vallenet D."/>
            <person name="Casiot C."/>
            <person name="Chane-Woon-Ming B."/>
            <person name="Giloteaux L."/>
            <person name="Barakat M."/>
            <person name="Bonnefoy V."/>
            <person name="Bruneel O."/>
            <person name="Chandler M."/>
            <person name="Cleiss J."/>
            <person name="Duran R."/>
            <person name="Elbaz-Poulichet F."/>
            <person name="Fonknechten N."/>
            <person name="Lauga B."/>
            <person name="Mornico D."/>
            <person name="Ortet P."/>
            <person name="Schaeffer C."/>
            <person name="Siguier P."/>
            <person name="Alexander Thil Smith A."/>
            <person name="Van Dorsselaer A."/>
            <person name="Weissenbach J."/>
            <person name="Medigue C."/>
            <person name="Le Paslier D."/>
        </authorList>
    </citation>
    <scope>NUCLEOTIDE SEQUENCE</scope>
</reference>
<name>E6Q922_9ZZZZ</name>
<dbReference type="GO" id="GO:0003700">
    <property type="term" value="F:DNA-binding transcription factor activity"/>
    <property type="evidence" value="ECO:0007669"/>
    <property type="project" value="InterPro"/>
</dbReference>
<comment type="caution">
    <text evidence="2">The sequence shown here is derived from an EMBL/GenBank/DDBJ whole genome shotgun (WGS) entry which is preliminary data.</text>
</comment>
<dbReference type="InterPro" id="IPR000847">
    <property type="entry name" value="LysR_HTH_N"/>
</dbReference>
<feature type="domain" description="HTH lysR-type" evidence="1">
    <location>
        <begin position="3"/>
        <end position="41"/>
    </location>
</feature>
<protein>
    <recommendedName>
        <fullName evidence="1">HTH lysR-type domain-containing protein</fullName>
    </recommendedName>
</protein>
<evidence type="ECO:0000313" key="2">
    <source>
        <dbReference type="EMBL" id="CBI03684.1"/>
    </source>
</evidence>
<dbReference type="SUPFAM" id="SSF46785">
    <property type="entry name" value="Winged helix' DNA-binding domain"/>
    <property type="match status" value="1"/>
</dbReference>